<feature type="transmembrane region" description="Helical" evidence="1">
    <location>
        <begin position="345"/>
        <end position="363"/>
    </location>
</feature>
<keyword evidence="1" id="KW-0812">Transmembrane</keyword>
<reference evidence="4" key="1">
    <citation type="journal article" date="2019" name="Int. J. Syst. Evol. Microbiol.">
        <title>The Global Catalogue of Microorganisms (GCM) 10K type strain sequencing project: providing services to taxonomists for standard genome sequencing and annotation.</title>
        <authorList>
            <consortium name="The Broad Institute Genomics Platform"/>
            <consortium name="The Broad Institute Genome Sequencing Center for Infectious Disease"/>
            <person name="Wu L."/>
            <person name="Ma J."/>
        </authorList>
    </citation>
    <scope>NUCLEOTIDE SEQUENCE [LARGE SCALE GENOMIC DNA]</scope>
    <source>
        <strain evidence="4">JCM 16673</strain>
    </source>
</reference>
<keyword evidence="1" id="KW-1133">Transmembrane helix</keyword>
<feature type="signal peptide" evidence="2">
    <location>
        <begin position="1"/>
        <end position="19"/>
    </location>
</feature>
<protein>
    <submittedName>
        <fullName evidence="3">HupE/UreJ family protein</fullName>
    </submittedName>
</protein>
<feature type="transmembrane region" description="Helical" evidence="1">
    <location>
        <begin position="183"/>
        <end position="204"/>
    </location>
</feature>
<dbReference type="EMBL" id="BAAAZE010000008">
    <property type="protein sequence ID" value="GAA4025357.1"/>
    <property type="molecule type" value="Genomic_DNA"/>
</dbReference>
<keyword evidence="2" id="KW-0732">Signal</keyword>
<evidence type="ECO:0000256" key="2">
    <source>
        <dbReference type="SAM" id="SignalP"/>
    </source>
</evidence>
<dbReference type="Pfam" id="PF13795">
    <property type="entry name" value="HupE_UreJ_2"/>
    <property type="match status" value="1"/>
</dbReference>
<name>A0ABP7TF49_9BURK</name>
<evidence type="ECO:0000256" key="1">
    <source>
        <dbReference type="SAM" id="Phobius"/>
    </source>
</evidence>
<feature type="transmembrane region" description="Helical" evidence="1">
    <location>
        <begin position="306"/>
        <end position="333"/>
    </location>
</feature>
<dbReference type="Proteomes" id="UP001501353">
    <property type="component" value="Unassembled WGS sequence"/>
</dbReference>
<feature type="transmembrane region" description="Helical" evidence="1">
    <location>
        <begin position="281"/>
        <end position="300"/>
    </location>
</feature>
<sequence length="374" mass="41685">MNRLLLLVVLFFHALSAQAHKPSDSYLNFSVDGKIISGQWDIALRDLDFAIGLDTNGDAQITWGEVKAKQREIDAYAMARLQLQSDGLVCPTRVSDHLIDDHTDGAYVVLRFESVCAQPVTTLQTRYGLFFDIDPQHKGLLQLQYQGVSSTAIFSPEKATQQFSLTRPSRIGQFLDYAREGVWHIWIGYDHILFLLALLLPAVVIRQRKTWQAVDAFKPAFWSVLKIVTAFTLAHSITLTLATLGVISLPSRWVESTIAASVVIAALNNIYPLFRERRWMMAFLFGLIHGFGFASVLSDLGLPQSALVLALVGFNVGVETGQLAIVAAFLPVAFYLRHTLLYRKVILLGGSMLIALLAAGWLVERAFDMKFLPF</sequence>
<organism evidence="3 4">
    <name type="scientific">Actimicrobium antarcticum</name>
    <dbReference type="NCBI Taxonomy" id="1051899"/>
    <lineage>
        <taxon>Bacteria</taxon>
        <taxon>Pseudomonadati</taxon>
        <taxon>Pseudomonadota</taxon>
        <taxon>Betaproteobacteria</taxon>
        <taxon>Burkholderiales</taxon>
        <taxon>Oxalobacteraceae</taxon>
        <taxon>Actimicrobium</taxon>
    </lineage>
</organism>
<dbReference type="RefSeq" id="WP_344763528.1">
    <property type="nucleotide sequence ID" value="NZ_BAAAZE010000008.1"/>
</dbReference>
<feature type="transmembrane region" description="Helical" evidence="1">
    <location>
        <begin position="253"/>
        <end position="274"/>
    </location>
</feature>
<evidence type="ECO:0000313" key="4">
    <source>
        <dbReference type="Proteomes" id="UP001501353"/>
    </source>
</evidence>
<comment type="caution">
    <text evidence="3">The sequence shown here is derived from an EMBL/GenBank/DDBJ whole genome shotgun (WGS) entry which is preliminary data.</text>
</comment>
<dbReference type="InterPro" id="IPR032809">
    <property type="entry name" value="Put_HupE_UreJ"/>
</dbReference>
<keyword evidence="4" id="KW-1185">Reference proteome</keyword>
<proteinExistence type="predicted"/>
<feature type="transmembrane region" description="Helical" evidence="1">
    <location>
        <begin position="224"/>
        <end position="247"/>
    </location>
</feature>
<evidence type="ECO:0000313" key="3">
    <source>
        <dbReference type="EMBL" id="GAA4025357.1"/>
    </source>
</evidence>
<feature type="chain" id="PRO_5046184965" evidence="2">
    <location>
        <begin position="20"/>
        <end position="374"/>
    </location>
</feature>
<accession>A0ABP7TF49</accession>
<keyword evidence="1" id="KW-0472">Membrane</keyword>
<gene>
    <name evidence="3" type="ORF">GCM10022212_23830</name>
</gene>